<evidence type="ECO:0000313" key="2">
    <source>
        <dbReference type="EMBL" id="GAO15073.1"/>
    </source>
</evidence>
<dbReference type="GeneID" id="66063139"/>
<dbReference type="RefSeq" id="XP_042995793.1">
    <property type="nucleotide sequence ID" value="XM_043139859.1"/>
</dbReference>
<feature type="compositionally biased region" description="Low complexity" evidence="1">
    <location>
        <begin position="321"/>
        <end position="355"/>
    </location>
</feature>
<name>A0A063BYD0_USTVR</name>
<dbReference type="EMBL" id="BBTG02000033">
    <property type="protein sequence ID" value="GAO15073.1"/>
    <property type="molecule type" value="Genomic_DNA"/>
</dbReference>
<sequence length="526" mass="55306">MASVQVHPAVPGLSLGKRSKSKHRTVVKPILRKLHSHHSDRESSLDLDRGWDDQPSPGLATGFDFGGPYDSDGSCHYSSTAIAAARAGRDVGFSLSATDVAGGPGYGLGMVGAGAAAAAAAAAMAAAAAAAAAAGAGGRRKYSHVRSASGNSHASSVATTASAGRNGGSFVHPFQQTPQTSSPPLLQYANARASLDNGFGTGYSPTITEDDDDHDDQDDLVDPYASLHSTSTATTPRPALYPSAYFQHPNYRRPSLASQRTSSFSDGNQALRTPATRSSSAQARLLGTASLNQSRSELNSSTLSSVAAADSPLSSTAPLGTAATTTTTTTTTTSTSSFAQPIPASSSSSASLMSPLRSSLDMSGFRLRSHSEVDTATHQEQVREARRKFEAKERAKDEKYAREQLRKRERAETKEASRMEKCNARLRKGSVGNGSISGSTASGGADVRVASFRRRGAAPGDVREKLDFAGHGYDSTHAGQMASSRADEVHFASPSKRSRTAKHRTVGVWTAFVLWLRTRFLKLGRR</sequence>
<dbReference type="AlphaFoldDB" id="A0A063BYD0"/>
<reference evidence="3" key="3">
    <citation type="submission" date="2020-03" db="EMBL/GenBank/DDBJ databases">
        <title>A mixture of massive structural variations and highly conserved coding sequences in Ustilaginoidea virens genome.</title>
        <authorList>
            <person name="Zhang K."/>
            <person name="Zhao Z."/>
            <person name="Zhang Z."/>
            <person name="Li Y."/>
            <person name="Hsiang T."/>
            <person name="Sun W."/>
        </authorList>
    </citation>
    <scope>NUCLEOTIDE SEQUENCE</scope>
    <source>
        <strain evidence="3">UV-8b</strain>
    </source>
</reference>
<feature type="compositionally biased region" description="Low complexity" evidence="1">
    <location>
        <begin position="173"/>
        <end position="184"/>
    </location>
</feature>
<accession>A0A063BYD0</accession>
<reference evidence="2" key="1">
    <citation type="journal article" date="2016" name="Genome Announc.">
        <title>Genome Sequence of Ustilaginoidea virens IPU010, a Rice Pathogenic Fungus Causing False Smut.</title>
        <authorList>
            <person name="Kumagai T."/>
            <person name="Ishii T."/>
            <person name="Terai G."/>
            <person name="Umemura M."/>
            <person name="Machida M."/>
            <person name="Asai K."/>
        </authorList>
    </citation>
    <scope>NUCLEOTIDE SEQUENCE [LARGE SCALE GENOMIC DNA]</scope>
    <source>
        <strain evidence="2">IPU010</strain>
    </source>
</reference>
<proteinExistence type="predicted"/>
<feature type="region of interest" description="Disordered" evidence="1">
    <location>
        <begin position="199"/>
        <end position="223"/>
    </location>
</feature>
<reference evidence="5" key="2">
    <citation type="journal article" date="2016" name="Genome Announc.">
        <title>Genome sequence of Ustilaginoidea virens IPU010, a rice pathogenic fungus causing false smut.</title>
        <authorList>
            <person name="Kumagai T."/>
            <person name="Ishii T."/>
            <person name="Terai G."/>
            <person name="Umemura M."/>
            <person name="Machida M."/>
            <person name="Asai K."/>
        </authorList>
    </citation>
    <scope>NUCLEOTIDE SEQUENCE [LARGE SCALE GENOMIC DNA]</scope>
    <source>
        <strain evidence="5">IPU010</strain>
    </source>
</reference>
<feature type="compositionally biased region" description="Low complexity" evidence="1">
    <location>
        <begin position="152"/>
        <end position="163"/>
    </location>
</feature>
<feature type="compositionally biased region" description="Basic residues" evidence="1">
    <location>
        <begin position="17"/>
        <end position="36"/>
    </location>
</feature>
<dbReference type="KEGG" id="uvi:66063139"/>
<dbReference type="HOGENOM" id="CLU_029955_1_0_1"/>
<dbReference type="Proteomes" id="UP000054053">
    <property type="component" value="Unassembled WGS sequence"/>
</dbReference>
<dbReference type="Proteomes" id="UP000027002">
    <property type="component" value="Chromosome 2"/>
</dbReference>
<protein>
    <submittedName>
        <fullName evidence="2">Uncharacterized protein</fullName>
    </submittedName>
</protein>
<feature type="compositionally biased region" description="Basic and acidic residues" evidence="1">
    <location>
        <begin position="37"/>
        <end position="52"/>
    </location>
</feature>
<dbReference type="EMBL" id="CP072754">
    <property type="protein sequence ID" value="QUC18120.1"/>
    <property type="molecule type" value="Genomic_DNA"/>
</dbReference>
<feature type="region of interest" description="Disordered" evidence="1">
    <location>
        <begin position="256"/>
        <end position="282"/>
    </location>
</feature>
<feature type="region of interest" description="Disordered" evidence="1">
    <location>
        <begin position="144"/>
        <end position="184"/>
    </location>
</feature>
<evidence type="ECO:0000313" key="5">
    <source>
        <dbReference type="Proteomes" id="UP000054053"/>
    </source>
</evidence>
<gene>
    <name evidence="3" type="ORF">UV8b_02361</name>
    <name evidence="2" type="ORF">UVI_02048660</name>
</gene>
<dbReference type="OrthoDB" id="5377213at2759"/>
<evidence type="ECO:0000313" key="4">
    <source>
        <dbReference type="Proteomes" id="UP000027002"/>
    </source>
</evidence>
<evidence type="ECO:0000256" key="1">
    <source>
        <dbReference type="SAM" id="MobiDB-lite"/>
    </source>
</evidence>
<feature type="region of interest" description="Disordered" evidence="1">
    <location>
        <begin position="310"/>
        <end position="355"/>
    </location>
</feature>
<keyword evidence="4" id="KW-1185">Reference proteome</keyword>
<feature type="region of interest" description="Disordered" evidence="1">
    <location>
        <begin position="388"/>
        <end position="419"/>
    </location>
</feature>
<evidence type="ECO:0000313" key="3">
    <source>
        <dbReference type="EMBL" id="QUC18120.1"/>
    </source>
</evidence>
<organism evidence="2 5">
    <name type="scientific">Ustilaginoidea virens</name>
    <name type="common">Rice false smut fungus</name>
    <name type="synonym">Villosiclava virens</name>
    <dbReference type="NCBI Taxonomy" id="1159556"/>
    <lineage>
        <taxon>Eukaryota</taxon>
        <taxon>Fungi</taxon>
        <taxon>Dikarya</taxon>
        <taxon>Ascomycota</taxon>
        <taxon>Pezizomycotina</taxon>
        <taxon>Sordariomycetes</taxon>
        <taxon>Hypocreomycetidae</taxon>
        <taxon>Hypocreales</taxon>
        <taxon>Clavicipitaceae</taxon>
        <taxon>Ustilaginoidea</taxon>
    </lineage>
</organism>
<feature type="compositionally biased region" description="Acidic residues" evidence="1">
    <location>
        <begin position="208"/>
        <end position="221"/>
    </location>
</feature>
<feature type="region of interest" description="Disordered" evidence="1">
    <location>
        <begin position="1"/>
        <end position="53"/>
    </location>
</feature>